<gene>
    <name evidence="4" type="primary">LOC103588456</name>
</gene>
<evidence type="ECO:0000256" key="1">
    <source>
        <dbReference type="SAM" id="MobiDB-lite"/>
    </source>
</evidence>
<dbReference type="Pfam" id="PF15484">
    <property type="entry name" value="DUF4642"/>
    <property type="match status" value="1"/>
</dbReference>
<evidence type="ECO:0000313" key="3">
    <source>
        <dbReference type="Proteomes" id="UP000694923"/>
    </source>
</evidence>
<dbReference type="Proteomes" id="UP000694923">
    <property type="component" value="Unplaced"/>
</dbReference>
<proteinExistence type="predicted"/>
<feature type="region of interest" description="Disordered" evidence="1">
    <location>
        <begin position="106"/>
        <end position="159"/>
    </location>
</feature>
<dbReference type="GeneID" id="103588456"/>
<reference evidence="4" key="1">
    <citation type="submission" date="2025-08" db="UniProtKB">
        <authorList>
            <consortium name="RefSeq"/>
        </authorList>
    </citation>
    <scope>IDENTIFICATION</scope>
</reference>
<keyword evidence="2" id="KW-1133">Transmembrane helix</keyword>
<keyword evidence="2" id="KW-0472">Membrane</keyword>
<keyword evidence="2" id="KW-0812">Transmembrane</keyword>
<dbReference type="PANTHER" id="PTHR37882">
    <property type="entry name" value="HYPOTHETICAL PROTEIN LOC690352"/>
    <property type="match status" value="1"/>
</dbReference>
<dbReference type="InterPro" id="IPR027813">
    <property type="entry name" value="DUF4642"/>
</dbReference>
<keyword evidence="3" id="KW-1185">Reference proteome</keyword>
<evidence type="ECO:0000313" key="4">
    <source>
        <dbReference type="RefSeq" id="XP_008568354.1"/>
    </source>
</evidence>
<feature type="compositionally biased region" description="Basic and acidic residues" evidence="1">
    <location>
        <begin position="115"/>
        <end position="125"/>
    </location>
</feature>
<feature type="compositionally biased region" description="Polar residues" evidence="1">
    <location>
        <begin position="133"/>
        <end position="154"/>
    </location>
</feature>
<evidence type="ECO:0000256" key="2">
    <source>
        <dbReference type="SAM" id="Phobius"/>
    </source>
</evidence>
<dbReference type="RefSeq" id="XP_008568354.1">
    <property type="nucleotide sequence ID" value="XM_008570132.1"/>
</dbReference>
<feature type="transmembrane region" description="Helical" evidence="2">
    <location>
        <begin position="15"/>
        <end position="37"/>
    </location>
</feature>
<accession>A0ABM0QJ13</accession>
<name>A0ABM0QJ13_GALVR</name>
<organism evidence="3 4">
    <name type="scientific">Galeopterus variegatus</name>
    <name type="common">Malayan flying lemur</name>
    <name type="synonym">Cynocephalus variegatus</name>
    <dbReference type="NCBI Taxonomy" id="482537"/>
    <lineage>
        <taxon>Eukaryota</taxon>
        <taxon>Metazoa</taxon>
        <taxon>Chordata</taxon>
        <taxon>Craniata</taxon>
        <taxon>Vertebrata</taxon>
        <taxon>Euteleostomi</taxon>
        <taxon>Mammalia</taxon>
        <taxon>Eutheria</taxon>
        <taxon>Euarchontoglires</taxon>
        <taxon>Dermoptera</taxon>
        <taxon>Cynocephalidae</taxon>
        <taxon>Galeopterus</taxon>
    </lineage>
</organism>
<sequence>MNPLDNPMSFESTTISFSVIFLICFIGIFLLLVVFLYKCFQGKEKETEKAPCTDADGGADCSATNGEMNNLGDREKVLTQITNLDAPARPGILVLRRSKEVVATSLENNENMGAEEDKIEEKQEPADDGETGQEVTTSLQKTTKPLSKTSSAIESQKRALKGVTFSREVIVVDLGNEYRKPRSYTREHKERK</sequence>
<protein>
    <submittedName>
        <fullName evidence="4">Uncharacterized protein C2orf74 homolog</fullName>
    </submittedName>
</protein>